<organism evidence="3 4">
    <name type="scientific">Chlorella sorokiniana</name>
    <name type="common">Freshwater green alga</name>
    <dbReference type="NCBI Taxonomy" id="3076"/>
    <lineage>
        <taxon>Eukaryota</taxon>
        <taxon>Viridiplantae</taxon>
        <taxon>Chlorophyta</taxon>
        <taxon>core chlorophytes</taxon>
        <taxon>Trebouxiophyceae</taxon>
        <taxon>Chlorellales</taxon>
        <taxon>Chlorellaceae</taxon>
        <taxon>Chlorella clade</taxon>
        <taxon>Chlorella</taxon>
    </lineage>
</organism>
<evidence type="ECO:0000313" key="4">
    <source>
        <dbReference type="Proteomes" id="UP000239899"/>
    </source>
</evidence>
<sequence length="403" mass="42256">MKQQGYSVKYDAGSGRIEIKGKSDKKLEVFTRKQPSQLGRHLYMAGAALAFGCTFKFAGPVEAGAVKCALAFATMFIWPYVGESGLPSIKAEQESPASEASPQEQLERWLDSMYERGFQVRLDKRQGVIEVQGDGGKAGGSSLAWRLAASTLGQAAGQGAAVGMAAARAASASAAVVAPSAAARMLNRSNGSLFGGTAAFSSRAASALASPSAGTAARLSAPLRPCGLAAALAGPTQPGLLSRAGLPQLLQTAGLRQSACVGQPAKGRHPRFSGDAAHGEDGANNANAALQHIDSSKELPEAVQEEREFESWVDGLRQQGYHVHVDVQAVQQWEQGQPIRRAVNRTVRLAKKAQPSVDEHFLKRMSAWTAVLSTAGLFCYTVPAYVSMTVLGVLLTAALLAAH</sequence>
<proteinExistence type="predicted"/>
<feature type="region of interest" description="Disordered" evidence="1">
    <location>
        <begin position="260"/>
        <end position="283"/>
    </location>
</feature>
<reference evidence="3 4" key="1">
    <citation type="journal article" date="2018" name="Plant J.">
        <title>Genome sequences of Chlorella sorokiniana UTEX 1602 and Micractinium conductrix SAG 241.80: implications to maltose excretion by a green alga.</title>
        <authorList>
            <person name="Arriola M.B."/>
            <person name="Velmurugan N."/>
            <person name="Zhang Y."/>
            <person name="Plunkett M.H."/>
            <person name="Hondzo H."/>
            <person name="Barney B.M."/>
        </authorList>
    </citation>
    <scope>NUCLEOTIDE SEQUENCE [LARGE SCALE GENOMIC DNA]</scope>
    <source>
        <strain evidence="4">UTEX 1602</strain>
    </source>
</reference>
<gene>
    <name evidence="3" type="ORF">C2E21_8257</name>
</gene>
<evidence type="ECO:0000256" key="1">
    <source>
        <dbReference type="SAM" id="MobiDB-lite"/>
    </source>
</evidence>
<evidence type="ECO:0000313" key="3">
    <source>
        <dbReference type="EMBL" id="PRW32628.1"/>
    </source>
</evidence>
<keyword evidence="2" id="KW-0812">Transmembrane</keyword>
<keyword evidence="2" id="KW-1133">Transmembrane helix</keyword>
<dbReference type="Proteomes" id="UP000239899">
    <property type="component" value="Unassembled WGS sequence"/>
</dbReference>
<comment type="caution">
    <text evidence="3">The sequence shown here is derived from an EMBL/GenBank/DDBJ whole genome shotgun (WGS) entry which is preliminary data.</text>
</comment>
<keyword evidence="2" id="KW-0472">Membrane</keyword>
<protein>
    <submittedName>
        <fullName evidence="3">Uncharacterized protein</fullName>
    </submittedName>
</protein>
<evidence type="ECO:0000256" key="2">
    <source>
        <dbReference type="SAM" id="Phobius"/>
    </source>
</evidence>
<dbReference type="AlphaFoldDB" id="A0A2P6TF84"/>
<feature type="transmembrane region" description="Helical" evidence="2">
    <location>
        <begin position="384"/>
        <end position="402"/>
    </location>
</feature>
<keyword evidence="4" id="KW-1185">Reference proteome</keyword>
<name>A0A2P6TF84_CHLSO</name>
<dbReference type="EMBL" id="LHPG02000019">
    <property type="protein sequence ID" value="PRW32628.1"/>
    <property type="molecule type" value="Genomic_DNA"/>
</dbReference>
<accession>A0A2P6TF84</accession>